<dbReference type="SUPFAM" id="SSF47769">
    <property type="entry name" value="SAM/Pointed domain"/>
    <property type="match status" value="1"/>
</dbReference>
<dbReference type="InterPro" id="IPR001660">
    <property type="entry name" value="SAM"/>
</dbReference>
<dbReference type="GO" id="GO:0005737">
    <property type="term" value="C:cytoplasm"/>
    <property type="evidence" value="ECO:0007669"/>
    <property type="project" value="TreeGrafter"/>
</dbReference>
<evidence type="ECO:0000313" key="6">
    <source>
        <dbReference type="Proteomes" id="UP000019486"/>
    </source>
</evidence>
<evidence type="ECO:0000313" key="5">
    <source>
        <dbReference type="EMBL" id="EWY37661.1"/>
    </source>
</evidence>
<dbReference type="InterPro" id="IPR029787">
    <property type="entry name" value="Nucleotide_cyclase"/>
</dbReference>
<dbReference type="PROSITE" id="PS50125">
    <property type="entry name" value="GUANYLATE_CYCLASE_2"/>
    <property type="match status" value="1"/>
</dbReference>
<feature type="domain" description="Guanylate cyclase" evidence="4">
    <location>
        <begin position="81"/>
        <end position="210"/>
    </location>
</feature>
<dbReference type="PATRIC" id="fig|1385369.3.peg.5285"/>
<proteinExistence type="predicted"/>
<dbReference type="Gene3D" id="1.10.150.50">
    <property type="entry name" value="Transcription Factor, Ets-1"/>
    <property type="match status" value="1"/>
</dbReference>
<name>W9GYK4_9PROT</name>
<dbReference type="PANTHER" id="PTHR16305">
    <property type="entry name" value="TESTICULAR SOLUBLE ADENYLYL CYCLASE"/>
    <property type="match status" value="1"/>
</dbReference>
<evidence type="ECO:0000259" key="3">
    <source>
        <dbReference type="PROSITE" id="PS50105"/>
    </source>
</evidence>
<dbReference type="Pfam" id="PF00211">
    <property type="entry name" value="Guanylate_cyc"/>
    <property type="match status" value="1"/>
</dbReference>
<gene>
    <name evidence="5" type="ORF">N825_16550</name>
</gene>
<dbReference type="GO" id="GO:0035556">
    <property type="term" value="P:intracellular signal transduction"/>
    <property type="evidence" value="ECO:0007669"/>
    <property type="project" value="InterPro"/>
</dbReference>
<evidence type="ECO:0008006" key="7">
    <source>
        <dbReference type="Google" id="ProtNLM"/>
    </source>
</evidence>
<reference evidence="5 6" key="1">
    <citation type="submission" date="2013-08" db="EMBL/GenBank/DDBJ databases">
        <title>The genome sequence of Skermanella stibiiresistens.</title>
        <authorList>
            <person name="Zhu W."/>
            <person name="Wang G."/>
        </authorList>
    </citation>
    <scope>NUCLEOTIDE SEQUENCE [LARGE SCALE GENOMIC DNA]</scope>
    <source>
        <strain evidence="5 6">SB22</strain>
    </source>
</reference>
<keyword evidence="6" id="KW-1185">Reference proteome</keyword>
<dbReference type="SMART" id="SM00044">
    <property type="entry name" value="CYCc"/>
    <property type="match status" value="1"/>
</dbReference>
<dbReference type="Gene3D" id="3.30.70.1230">
    <property type="entry name" value="Nucleotide cyclase"/>
    <property type="match status" value="1"/>
</dbReference>
<dbReference type="InterPro" id="IPR027417">
    <property type="entry name" value="P-loop_NTPase"/>
</dbReference>
<dbReference type="CDD" id="cd09487">
    <property type="entry name" value="SAM_superfamily"/>
    <property type="match status" value="1"/>
</dbReference>
<dbReference type="Pfam" id="PF13191">
    <property type="entry name" value="AAA_16"/>
    <property type="match status" value="1"/>
</dbReference>
<dbReference type="CDD" id="cd07302">
    <property type="entry name" value="CHD"/>
    <property type="match status" value="1"/>
</dbReference>
<keyword evidence="2" id="KW-0067">ATP-binding</keyword>
<dbReference type="SUPFAM" id="SSF55073">
    <property type="entry name" value="Nucleotide cyclase"/>
    <property type="match status" value="1"/>
</dbReference>
<dbReference type="EMBL" id="AVFL01000024">
    <property type="protein sequence ID" value="EWY37661.1"/>
    <property type="molecule type" value="Genomic_DNA"/>
</dbReference>
<sequence length="1109" mass="122559">MPVLEEWLTAIGLGHHAGAFRGHDIDLADLAELTEDDLREIGLSMGERKRFLRALSPASQPTPLPSLPTAPHPMAERRHLTVLFSDIVGSSALAERLDAEDVLDAMHRYQRLVGDLVERFGGHVAKFLGDGVVAWFGYPTASESDAECALLAALEITRAIGGVPLPDGGRLRVRIGIATGPVVIGDLIGSGTATEHPIAGVTPNLAARLQNLAPPNGVVVSDDSWSLTASRFHFEDMGAHALQGFSQPVRVWRVRSERRRGDASDRVPLVPLVDRRTERALLRELWRQAREVTGAVLLVRGEPGIGKSRLIEEFLEGAGDTGHWTFRLQASQVNGSNPLCPVIAEIERFTGIDRLDPPATRLAKLDAFAFGEDAERAEVLRVMASLLSIRHEEESNQPPLSPRQLKELTLRTLVRQLCLAAEDRPVILLVEDMHWLDPTTVELLNRQIDTARGRRLFIIVTSREPFPEDWKGRPGVHALDLPKLAVEDCAAMVRSLTTDRPLDRRTQTRILERTDGIPLFVEELTRTLVEAKPTAPGTRPDAIPISLEASLMARLDRAGTAKELAQAGSVLGRSFDHDLLSRVSEFRAEDLDDALAVLIRADLIHGDGDLRYSFKHALVQDAAYASLLRDRRRALHARAAAALLDLTPEAGDLRPDLLAHHYEESAQVAPAIAYLLKAARRALDRSAMAEAENHLTRALALTAAPYKSGLKEREALDLRMEILVLLGPVRIFLRGPGSPDVERLYAEAYEMCRQLPETSRHFPISWGWWRLSRDFTVMGQRADALLERASERADDGMLLQAHHCQWASHFNRGDLARCRHHIDRGLAIYQAGDYREHASLYGNHDAKVCGHAERALVLWLAGDGAAAQREEGASLAWAAGLGHTGSRAHALDASLTHQFYRRDTGLVLARAADMIALAEEQNFPDHRAKGLLYAGWAIAMRGEPMRGLDQVRVALARQKAIGTPEDFPVFHCMLADVLAGAGKPEEALAELIAAREEFERIGLRIWAPEVERQIGEMTWLSGSADDGAVEAAFRRAQKEARRQGALALELRAVNSIATLWERRGRVDEAFDLLRRMLHRLPPTAANPDLETAREGARRLSARLRVGWPR</sequence>
<keyword evidence="1" id="KW-0547">Nucleotide-binding</keyword>
<dbReference type="InterPro" id="IPR001054">
    <property type="entry name" value="A/G_cyclase"/>
</dbReference>
<evidence type="ECO:0000256" key="1">
    <source>
        <dbReference type="ARBA" id="ARBA00022741"/>
    </source>
</evidence>
<dbReference type="GO" id="GO:0004016">
    <property type="term" value="F:adenylate cyclase activity"/>
    <property type="evidence" value="ECO:0007669"/>
    <property type="project" value="TreeGrafter"/>
</dbReference>
<organism evidence="5 6">
    <name type="scientific">Skermanella stibiiresistens SB22</name>
    <dbReference type="NCBI Taxonomy" id="1385369"/>
    <lineage>
        <taxon>Bacteria</taxon>
        <taxon>Pseudomonadati</taxon>
        <taxon>Pseudomonadota</taxon>
        <taxon>Alphaproteobacteria</taxon>
        <taxon>Rhodospirillales</taxon>
        <taxon>Azospirillaceae</taxon>
        <taxon>Skermanella</taxon>
    </lineage>
</organism>
<accession>W9GYK4</accession>
<dbReference type="SUPFAM" id="SSF48452">
    <property type="entry name" value="TPR-like"/>
    <property type="match status" value="1"/>
</dbReference>
<dbReference type="PROSITE" id="PS50105">
    <property type="entry name" value="SAM_DOMAIN"/>
    <property type="match status" value="1"/>
</dbReference>
<feature type="domain" description="SAM" evidence="3">
    <location>
        <begin position="1"/>
        <end position="44"/>
    </location>
</feature>
<dbReference type="InterPro" id="IPR041664">
    <property type="entry name" value="AAA_16"/>
</dbReference>
<comment type="caution">
    <text evidence="5">The sequence shown here is derived from an EMBL/GenBank/DDBJ whole genome shotgun (WGS) entry which is preliminary data.</text>
</comment>
<dbReference type="SUPFAM" id="SSF52540">
    <property type="entry name" value="P-loop containing nucleoside triphosphate hydrolases"/>
    <property type="match status" value="1"/>
</dbReference>
<dbReference type="InterPro" id="IPR013761">
    <property type="entry name" value="SAM/pointed_sf"/>
</dbReference>
<protein>
    <recommendedName>
        <fullName evidence="7">Guanylate cyclase</fullName>
    </recommendedName>
</protein>
<dbReference type="RefSeq" id="WP_037458451.1">
    <property type="nucleotide sequence ID" value="NZ_AVFL01000024.1"/>
</dbReference>
<dbReference type="AlphaFoldDB" id="W9GYK4"/>
<dbReference type="SMART" id="SM00454">
    <property type="entry name" value="SAM"/>
    <property type="match status" value="1"/>
</dbReference>
<dbReference type="PANTHER" id="PTHR16305:SF28">
    <property type="entry name" value="GUANYLATE CYCLASE DOMAIN-CONTAINING PROTEIN"/>
    <property type="match status" value="1"/>
</dbReference>
<evidence type="ECO:0000259" key="4">
    <source>
        <dbReference type="PROSITE" id="PS50125"/>
    </source>
</evidence>
<dbReference type="Proteomes" id="UP000019486">
    <property type="component" value="Unassembled WGS sequence"/>
</dbReference>
<dbReference type="Pfam" id="PF00536">
    <property type="entry name" value="SAM_1"/>
    <property type="match status" value="1"/>
</dbReference>
<dbReference type="GO" id="GO:0005524">
    <property type="term" value="F:ATP binding"/>
    <property type="evidence" value="ECO:0007669"/>
    <property type="project" value="UniProtKB-KW"/>
</dbReference>
<evidence type="ECO:0000256" key="2">
    <source>
        <dbReference type="ARBA" id="ARBA00022840"/>
    </source>
</evidence>
<dbReference type="STRING" id="1385369.N825_16550"/>
<dbReference type="InterPro" id="IPR011990">
    <property type="entry name" value="TPR-like_helical_dom_sf"/>
</dbReference>
<dbReference type="GO" id="GO:0009190">
    <property type="term" value="P:cyclic nucleotide biosynthetic process"/>
    <property type="evidence" value="ECO:0007669"/>
    <property type="project" value="InterPro"/>
</dbReference>
<dbReference type="OrthoDB" id="9785312at2"/>